<dbReference type="InterPro" id="IPR011009">
    <property type="entry name" value="Kinase-like_dom_sf"/>
</dbReference>
<evidence type="ECO:0000313" key="4">
    <source>
        <dbReference type="Proteomes" id="UP000886744"/>
    </source>
</evidence>
<dbReference type="PANTHER" id="PTHR30448">
    <property type="entry name" value="RNASE ADAPTER PROTEIN RAPZ"/>
    <property type="match status" value="1"/>
</dbReference>
<accession>A0A9D1E0D0</accession>
<sequence>MTMERIRSLFERYSGVREYRITPLPASGGNRQYFRISWDGGSCIAAAGTSLRENGAFLYLDRHFSRLGLPVPEVLAVSDDRMVYLQEDLGDTTLFDAVAAGRRSGEYSSEEKTLLRAAVEALPAFQYIGAQGLDFSQCGPVSCFDRTSVMFDLNYFKYCFLKPSGVEFDEVALEEDLVRLRDRLLMCSSGNFQYRDFQGRNIMLTPSGEMKFIDFQGGRMGPVHYDLASFVWQARARYSPELKAELTEAYLEAQSHYEVVRRKDFLTDLRQFVLFRTLQVLGAYGFRGMFERRPHFLESIPYAMDNLRELLSSGTFPEYPCLCRALEELIPLYGHRTPRQDGKLLIRIFSFSYKKGIPEDEGGNGGGYVLDCRGVPNPGRLPEYRGLTGLDGPVIEYLQGYSETEEFARHTAALADMHIENYLERGFTDLMFCFGCTGGRHRSVYFAERLADHLAERYGDSSDRLGITLIHREQNLERQVL</sequence>
<reference evidence="3" key="2">
    <citation type="journal article" date="2021" name="PeerJ">
        <title>Extensive microbial diversity within the chicken gut microbiome revealed by metagenomics and culture.</title>
        <authorList>
            <person name="Gilroy R."/>
            <person name="Ravi A."/>
            <person name="Getino M."/>
            <person name="Pursley I."/>
            <person name="Horton D.L."/>
            <person name="Alikhan N.F."/>
            <person name="Baker D."/>
            <person name="Gharbi K."/>
            <person name="Hall N."/>
            <person name="Watson M."/>
            <person name="Adriaenssens E.M."/>
            <person name="Foster-Nyarko E."/>
            <person name="Jarju S."/>
            <person name="Secka A."/>
            <person name="Antonio M."/>
            <person name="Oren A."/>
            <person name="Chaudhuri R.R."/>
            <person name="La Ragione R."/>
            <person name="Hildebrand F."/>
            <person name="Pallen M.J."/>
        </authorList>
    </citation>
    <scope>NUCLEOTIDE SEQUENCE</scope>
    <source>
        <strain evidence="3">ChiHjej13B12-12457</strain>
    </source>
</reference>
<feature type="domain" description="RapZ C-terminal" evidence="2">
    <location>
        <begin position="345"/>
        <end position="457"/>
    </location>
</feature>
<dbReference type="PANTHER" id="PTHR30448:SF0">
    <property type="entry name" value="RNASE ADAPTER PROTEIN RAPZ"/>
    <property type="match status" value="1"/>
</dbReference>
<dbReference type="EMBL" id="DVHI01000028">
    <property type="protein sequence ID" value="HIR62253.1"/>
    <property type="molecule type" value="Genomic_DNA"/>
</dbReference>
<dbReference type="InterPro" id="IPR002575">
    <property type="entry name" value="Aminoglycoside_PTrfase"/>
</dbReference>
<evidence type="ECO:0000259" key="2">
    <source>
        <dbReference type="Pfam" id="PF22740"/>
    </source>
</evidence>
<dbReference type="Proteomes" id="UP000886744">
    <property type="component" value="Unassembled WGS sequence"/>
</dbReference>
<evidence type="ECO:0000313" key="3">
    <source>
        <dbReference type="EMBL" id="HIR62253.1"/>
    </source>
</evidence>
<feature type="domain" description="Aminoglycoside phosphotransferase" evidence="1">
    <location>
        <begin position="21"/>
        <end position="259"/>
    </location>
</feature>
<comment type="caution">
    <text evidence="3">The sequence shown here is derived from an EMBL/GenBank/DDBJ whole genome shotgun (WGS) entry which is preliminary data.</text>
</comment>
<protein>
    <submittedName>
        <fullName evidence="3">Phosphotransferase</fullName>
    </submittedName>
</protein>
<evidence type="ECO:0000259" key="1">
    <source>
        <dbReference type="Pfam" id="PF01636"/>
    </source>
</evidence>
<name>A0A9D1E0D0_9BACT</name>
<proteinExistence type="predicted"/>
<dbReference type="Pfam" id="PF01636">
    <property type="entry name" value="APH"/>
    <property type="match status" value="1"/>
</dbReference>
<dbReference type="InterPro" id="IPR053931">
    <property type="entry name" value="RapZ_C"/>
</dbReference>
<dbReference type="GO" id="GO:0005524">
    <property type="term" value="F:ATP binding"/>
    <property type="evidence" value="ECO:0007669"/>
    <property type="project" value="InterPro"/>
</dbReference>
<dbReference type="Pfam" id="PF22740">
    <property type="entry name" value="PapZ_C"/>
    <property type="match status" value="1"/>
</dbReference>
<gene>
    <name evidence="3" type="ORF">IAC94_01850</name>
</gene>
<dbReference type="InterPro" id="IPR005337">
    <property type="entry name" value="RapZ-like"/>
</dbReference>
<dbReference type="AlphaFoldDB" id="A0A9D1E0D0"/>
<dbReference type="Gene3D" id="3.30.200.20">
    <property type="entry name" value="Phosphorylase Kinase, domain 1"/>
    <property type="match status" value="1"/>
</dbReference>
<organism evidence="3 4">
    <name type="scientific">Candidatus Coprenecus avistercoris</name>
    <dbReference type="NCBI Taxonomy" id="2840730"/>
    <lineage>
        <taxon>Bacteria</taxon>
        <taxon>Pseudomonadati</taxon>
        <taxon>Bacteroidota</taxon>
        <taxon>Bacteroidia</taxon>
        <taxon>Bacteroidales</taxon>
        <taxon>Rikenellaceae</taxon>
        <taxon>Rikenellaceae incertae sedis</taxon>
        <taxon>Candidatus Coprenecus</taxon>
    </lineage>
</organism>
<dbReference type="SUPFAM" id="SSF56112">
    <property type="entry name" value="Protein kinase-like (PK-like)"/>
    <property type="match status" value="1"/>
</dbReference>
<dbReference type="Gene3D" id="3.90.1200.10">
    <property type="match status" value="1"/>
</dbReference>
<reference evidence="3" key="1">
    <citation type="submission" date="2020-10" db="EMBL/GenBank/DDBJ databases">
        <authorList>
            <person name="Gilroy R."/>
        </authorList>
    </citation>
    <scope>NUCLEOTIDE SEQUENCE</scope>
    <source>
        <strain evidence="3">ChiHjej13B12-12457</strain>
    </source>
</reference>